<dbReference type="CDD" id="cd06558">
    <property type="entry name" value="crotonase-like"/>
    <property type="match status" value="1"/>
</dbReference>
<accession>A0A383RTW2</accession>
<dbReference type="GO" id="GO:0003860">
    <property type="term" value="F:3-hydroxyisobutyryl-CoA hydrolase activity"/>
    <property type="evidence" value="ECO:0007669"/>
    <property type="project" value="UniProtKB-EC"/>
</dbReference>
<feature type="domain" description="Enoyl-CoA hydratase/isomerase" evidence="4">
    <location>
        <begin position="16"/>
        <end position="348"/>
    </location>
</feature>
<reference evidence="6" key="1">
    <citation type="submission" date="2018-08" db="EMBL/GenBank/DDBJ databases">
        <authorList>
            <person name="Blom J."/>
        </authorList>
    </citation>
    <scope>NUCLEOTIDE SEQUENCE [LARGE SCALE GENOMIC DNA]</scope>
    <source>
        <strain evidence="6">CCOS 865</strain>
    </source>
</reference>
<dbReference type="OrthoDB" id="9790967at2"/>
<organism evidence="5 6">
    <name type="scientific">Pseudomonas reidholzensis</name>
    <dbReference type="NCBI Taxonomy" id="1785162"/>
    <lineage>
        <taxon>Bacteria</taxon>
        <taxon>Pseudomonadati</taxon>
        <taxon>Pseudomonadota</taxon>
        <taxon>Gammaproteobacteria</taxon>
        <taxon>Pseudomonadales</taxon>
        <taxon>Pseudomonadaceae</taxon>
        <taxon>Pseudomonas</taxon>
    </lineage>
</organism>
<dbReference type="Proteomes" id="UP000263595">
    <property type="component" value="Unassembled WGS sequence"/>
</dbReference>
<comment type="catalytic activity">
    <reaction evidence="1">
        <text>3-hydroxy-2-methylpropanoyl-CoA + H2O = 3-hydroxy-2-methylpropanoate + CoA + H(+)</text>
        <dbReference type="Rhea" id="RHEA:20888"/>
        <dbReference type="ChEBI" id="CHEBI:11805"/>
        <dbReference type="ChEBI" id="CHEBI:15377"/>
        <dbReference type="ChEBI" id="CHEBI:15378"/>
        <dbReference type="ChEBI" id="CHEBI:57287"/>
        <dbReference type="ChEBI" id="CHEBI:57340"/>
        <dbReference type="EC" id="3.1.2.4"/>
    </reaction>
</comment>
<dbReference type="InterPro" id="IPR045004">
    <property type="entry name" value="ECH_dom"/>
</dbReference>
<dbReference type="AlphaFoldDB" id="A0A383RTW2"/>
<dbReference type="GO" id="GO:0005829">
    <property type="term" value="C:cytosol"/>
    <property type="evidence" value="ECO:0007669"/>
    <property type="project" value="TreeGrafter"/>
</dbReference>
<name>A0A383RTW2_9PSED</name>
<dbReference type="SUPFAM" id="SSF52096">
    <property type="entry name" value="ClpP/crotonase"/>
    <property type="match status" value="1"/>
</dbReference>
<evidence type="ECO:0000313" key="5">
    <source>
        <dbReference type="EMBL" id="SYX90507.1"/>
    </source>
</evidence>
<keyword evidence="3 5" id="KW-0378">Hydrolase</keyword>
<proteinExistence type="predicted"/>
<dbReference type="InterPro" id="IPR032259">
    <property type="entry name" value="HIBYL-CoA-H"/>
</dbReference>
<dbReference type="NCBIfam" id="NF004127">
    <property type="entry name" value="PRK05617.1"/>
    <property type="match status" value="1"/>
</dbReference>
<evidence type="ECO:0000256" key="1">
    <source>
        <dbReference type="ARBA" id="ARBA00001709"/>
    </source>
</evidence>
<evidence type="ECO:0000259" key="4">
    <source>
        <dbReference type="Pfam" id="PF16113"/>
    </source>
</evidence>
<gene>
    <name evidence="5" type="primary">hibch</name>
    <name evidence="5" type="ORF">CCOS865_02774</name>
</gene>
<dbReference type="PANTHER" id="PTHR43176">
    <property type="entry name" value="3-HYDROXYISOBUTYRYL-COA HYDROLASE-RELATED"/>
    <property type="match status" value="1"/>
</dbReference>
<dbReference type="GO" id="GO:0006574">
    <property type="term" value="P:L-valine catabolic process"/>
    <property type="evidence" value="ECO:0007669"/>
    <property type="project" value="TreeGrafter"/>
</dbReference>
<evidence type="ECO:0000256" key="3">
    <source>
        <dbReference type="ARBA" id="ARBA00022801"/>
    </source>
</evidence>
<dbReference type="Gene3D" id="3.90.226.10">
    <property type="entry name" value="2-enoyl-CoA Hydratase, Chain A, domain 1"/>
    <property type="match status" value="1"/>
</dbReference>
<dbReference type="PANTHER" id="PTHR43176:SF3">
    <property type="entry name" value="3-HYDROXYISOBUTYRYL-COA HYDROLASE, MITOCHONDRIAL"/>
    <property type="match status" value="1"/>
</dbReference>
<keyword evidence="6" id="KW-1185">Reference proteome</keyword>
<dbReference type="EMBL" id="UNOZ01000019">
    <property type="protein sequence ID" value="SYX90507.1"/>
    <property type="molecule type" value="Genomic_DNA"/>
</dbReference>
<sequence>MSSRPALVLANVRNRIGHLTLNRPEGLNALNLQMVRLLQQQLRAWEADAEVVAVVLRAEGEKAFCAGGDIRMLYDSHTSGSDQHLLFLEEEYALDEHIHTYSKPILALVDGLVLGGGMGLVQGAALRVITERTRMGMPEVAIGFFPDVGGSYFLSRLPGELGTYLGLSGIQVRAADALYAGLADWCIGSSQVAELDHCLNNMSWSDSPLEELQALLATLGVRKLPGSELKAQRAAIDGHFAAGELHAICRSLRGETGPAHADWAEETAELLDSRSPLAMATTLELLRRGRQLELHACFQQELALAPAWFAEGDLIEGIRALIIDKDKQPRWRIAHVSGLEPAHVRALFNATLHGVSQQRTA</sequence>
<evidence type="ECO:0000256" key="2">
    <source>
        <dbReference type="ARBA" id="ARBA00011915"/>
    </source>
</evidence>
<dbReference type="EC" id="3.1.2.4" evidence="2"/>
<dbReference type="Pfam" id="PF16113">
    <property type="entry name" value="ECH_2"/>
    <property type="match status" value="1"/>
</dbReference>
<evidence type="ECO:0000313" key="6">
    <source>
        <dbReference type="Proteomes" id="UP000263595"/>
    </source>
</evidence>
<protein>
    <recommendedName>
        <fullName evidence="2">3-hydroxyisobutyryl-CoA hydrolase</fullName>
        <ecNumber evidence="2">3.1.2.4</ecNumber>
    </recommendedName>
</protein>
<dbReference type="InterPro" id="IPR029045">
    <property type="entry name" value="ClpP/crotonase-like_dom_sf"/>
</dbReference>
<dbReference type="RefSeq" id="WP_119141800.1">
    <property type="nucleotide sequence ID" value="NZ_CBCSFL010000007.1"/>
</dbReference>